<evidence type="ECO:0000313" key="8">
    <source>
        <dbReference type="EMBL" id="KAJ8601194.1"/>
    </source>
</evidence>
<feature type="region of interest" description="Disordered" evidence="3">
    <location>
        <begin position="1"/>
        <end position="156"/>
    </location>
</feature>
<dbReference type="CDD" id="cd00063">
    <property type="entry name" value="FN3"/>
    <property type="match status" value="1"/>
</dbReference>
<feature type="compositionally biased region" description="Basic and acidic residues" evidence="3">
    <location>
        <begin position="3619"/>
        <end position="3635"/>
    </location>
</feature>
<feature type="domain" description="C2" evidence="4">
    <location>
        <begin position="1013"/>
        <end position="1137"/>
    </location>
</feature>
<dbReference type="Pfam" id="PF00397">
    <property type="entry name" value="WW"/>
    <property type="match status" value="1"/>
</dbReference>
<proteinExistence type="predicted"/>
<feature type="domain" description="EF-hand" evidence="6">
    <location>
        <begin position="3519"/>
        <end position="3554"/>
    </location>
</feature>
<gene>
    <name evidence="8" type="ORF">CTAYLR_003229</name>
</gene>
<dbReference type="SUPFAM" id="SSF51045">
    <property type="entry name" value="WW domain"/>
    <property type="match status" value="1"/>
</dbReference>
<dbReference type="PROSITE" id="PS00018">
    <property type="entry name" value="EF_HAND_1"/>
    <property type="match status" value="3"/>
</dbReference>
<evidence type="ECO:0000259" key="6">
    <source>
        <dbReference type="PROSITE" id="PS50222"/>
    </source>
</evidence>
<evidence type="ECO:0000256" key="1">
    <source>
        <dbReference type="ARBA" id="ARBA00022723"/>
    </source>
</evidence>
<dbReference type="CDD" id="cd00051">
    <property type="entry name" value="EFh"/>
    <property type="match status" value="1"/>
</dbReference>
<dbReference type="PROSITE" id="PS50004">
    <property type="entry name" value="C2"/>
    <property type="match status" value="14"/>
</dbReference>
<evidence type="ECO:0000259" key="7">
    <source>
        <dbReference type="PROSITE" id="PS50853"/>
    </source>
</evidence>
<feature type="domain" description="C2" evidence="4">
    <location>
        <begin position="296"/>
        <end position="420"/>
    </location>
</feature>
<dbReference type="Proteomes" id="UP001230188">
    <property type="component" value="Unassembled WGS sequence"/>
</dbReference>
<comment type="caution">
    <text evidence="8">The sequence shown here is derived from an EMBL/GenBank/DDBJ whole genome shotgun (WGS) entry which is preliminary data.</text>
</comment>
<dbReference type="EMBL" id="JAQMWT010000443">
    <property type="protein sequence ID" value="KAJ8601194.1"/>
    <property type="molecule type" value="Genomic_DNA"/>
</dbReference>
<protein>
    <submittedName>
        <fullName evidence="8">Uncharacterized protein</fullName>
    </submittedName>
</protein>
<feature type="domain" description="C2" evidence="4">
    <location>
        <begin position="2474"/>
        <end position="2592"/>
    </location>
</feature>
<feature type="region of interest" description="Disordered" evidence="3">
    <location>
        <begin position="3611"/>
        <end position="3638"/>
    </location>
</feature>
<reference evidence="8" key="1">
    <citation type="submission" date="2023-01" db="EMBL/GenBank/DDBJ databases">
        <title>Metagenome sequencing of chrysophaentin producing Chrysophaeum taylorii.</title>
        <authorList>
            <person name="Davison J."/>
            <person name="Bewley C."/>
        </authorList>
    </citation>
    <scope>NUCLEOTIDE SEQUENCE</scope>
    <source>
        <strain evidence="8">NIES-1699</strain>
    </source>
</reference>
<dbReference type="InterPro" id="IPR036020">
    <property type="entry name" value="WW_dom_sf"/>
</dbReference>
<feature type="domain" description="C2" evidence="4">
    <location>
        <begin position="2347"/>
        <end position="2463"/>
    </location>
</feature>
<keyword evidence="9" id="KW-1185">Reference proteome</keyword>
<evidence type="ECO:0000259" key="4">
    <source>
        <dbReference type="PROSITE" id="PS50004"/>
    </source>
</evidence>
<feature type="domain" description="C2" evidence="4">
    <location>
        <begin position="2776"/>
        <end position="2906"/>
    </location>
</feature>
<dbReference type="PROSITE" id="PS50222">
    <property type="entry name" value="EF_HAND_2"/>
    <property type="match status" value="3"/>
</dbReference>
<dbReference type="Pfam" id="PF00041">
    <property type="entry name" value="fn3"/>
    <property type="match status" value="1"/>
</dbReference>
<keyword evidence="1" id="KW-0479">Metal-binding</keyword>
<feature type="domain" description="WW" evidence="5">
    <location>
        <begin position="3301"/>
        <end position="3334"/>
    </location>
</feature>
<feature type="region of interest" description="Disordered" evidence="3">
    <location>
        <begin position="1520"/>
        <end position="1545"/>
    </location>
</feature>
<dbReference type="InterPro" id="IPR018247">
    <property type="entry name" value="EF_Hand_1_Ca_BS"/>
</dbReference>
<feature type="region of interest" description="Disordered" evidence="3">
    <location>
        <begin position="3681"/>
        <end position="3758"/>
    </location>
</feature>
<dbReference type="SUPFAM" id="SSF49265">
    <property type="entry name" value="Fibronectin type III"/>
    <property type="match status" value="1"/>
</dbReference>
<dbReference type="Gene3D" id="2.60.40.10">
    <property type="entry name" value="Immunoglobulins"/>
    <property type="match status" value="1"/>
</dbReference>
<dbReference type="InterPro" id="IPR013783">
    <property type="entry name" value="Ig-like_fold"/>
</dbReference>
<dbReference type="SMART" id="SM00456">
    <property type="entry name" value="WW"/>
    <property type="match status" value="4"/>
</dbReference>
<dbReference type="Gene3D" id="2.60.40.150">
    <property type="entry name" value="C2 domain"/>
    <property type="match status" value="15"/>
</dbReference>
<feature type="compositionally biased region" description="Low complexity" evidence="3">
    <location>
        <begin position="2923"/>
        <end position="2932"/>
    </location>
</feature>
<feature type="compositionally biased region" description="Acidic residues" evidence="3">
    <location>
        <begin position="96"/>
        <end position="115"/>
    </location>
</feature>
<dbReference type="CDD" id="cd00201">
    <property type="entry name" value="WW"/>
    <property type="match status" value="1"/>
</dbReference>
<dbReference type="PROSITE" id="PS50853">
    <property type="entry name" value="FN3"/>
    <property type="match status" value="1"/>
</dbReference>
<dbReference type="SMART" id="SM00239">
    <property type="entry name" value="C2"/>
    <property type="match status" value="15"/>
</dbReference>
<keyword evidence="2" id="KW-0106">Calcium</keyword>
<feature type="domain" description="C2" evidence="4">
    <location>
        <begin position="1351"/>
        <end position="1483"/>
    </location>
</feature>
<dbReference type="InterPro" id="IPR003961">
    <property type="entry name" value="FN3_dom"/>
</dbReference>
<feature type="domain" description="C2" evidence="4">
    <location>
        <begin position="2093"/>
        <end position="2235"/>
    </location>
</feature>
<dbReference type="GO" id="GO:0005509">
    <property type="term" value="F:calcium ion binding"/>
    <property type="evidence" value="ECO:0007669"/>
    <property type="project" value="InterPro"/>
</dbReference>
<dbReference type="InterPro" id="IPR036116">
    <property type="entry name" value="FN3_sf"/>
</dbReference>
<dbReference type="Pfam" id="PF00168">
    <property type="entry name" value="C2"/>
    <property type="match status" value="15"/>
</dbReference>
<feature type="compositionally biased region" description="Low complexity" evidence="3">
    <location>
        <begin position="3056"/>
        <end position="3068"/>
    </location>
</feature>
<feature type="compositionally biased region" description="Basic and acidic residues" evidence="3">
    <location>
        <begin position="2667"/>
        <end position="2677"/>
    </location>
</feature>
<dbReference type="SUPFAM" id="SSF47473">
    <property type="entry name" value="EF-hand"/>
    <property type="match status" value="1"/>
</dbReference>
<feature type="region of interest" description="Disordered" evidence="3">
    <location>
        <begin position="2904"/>
        <end position="2932"/>
    </location>
</feature>
<feature type="domain" description="EF-hand" evidence="6">
    <location>
        <begin position="3557"/>
        <end position="3592"/>
    </location>
</feature>
<evidence type="ECO:0000259" key="5">
    <source>
        <dbReference type="PROSITE" id="PS50020"/>
    </source>
</evidence>
<feature type="domain" description="C2" evidence="4">
    <location>
        <begin position="1888"/>
        <end position="2027"/>
    </location>
</feature>
<feature type="region of interest" description="Disordered" evidence="3">
    <location>
        <begin position="3050"/>
        <end position="3080"/>
    </location>
</feature>
<dbReference type="Pfam" id="PF13499">
    <property type="entry name" value="EF-hand_7"/>
    <property type="match status" value="1"/>
</dbReference>
<dbReference type="InterPro" id="IPR000008">
    <property type="entry name" value="C2_dom"/>
</dbReference>
<feature type="compositionally biased region" description="Polar residues" evidence="3">
    <location>
        <begin position="116"/>
        <end position="142"/>
    </location>
</feature>
<feature type="compositionally biased region" description="Pro residues" evidence="3">
    <location>
        <begin position="1"/>
        <end position="11"/>
    </location>
</feature>
<dbReference type="SUPFAM" id="SSF49562">
    <property type="entry name" value="C2 domain (Calcium/lipid-binding domain, CaLB)"/>
    <property type="match status" value="15"/>
</dbReference>
<dbReference type="InterPro" id="IPR002048">
    <property type="entry name" value="EF_hand_dom"/>
</dbReference>
<evidence type="ECO:0000256" key="2">
    <source>
        <dbReference type="ARBA" id="ARBA00022837"/>
    </source>
</evidence>
<feature type="domain" description="C2" evidence="4">
    <location>
        <begin position="1613"/>
        <end position="1740"/>
    </location>
</feature>
<feature type="domain" description="Fibronectin type-III" evidence="7">
    <location>
        <begin position="3175"/>
        <end position="3302"/>
    </location>
</feature>
<dbReference type="InterPro" id="IPR001202">
    <property type="entry name" value="WW_dom"/>
</dbReference>
<feature type="domain" description="C2" evidence="4">
    <location>
        <begin position="717"/>
        <end position="838"/>
    </location>
</feature>
<feature type="compositionally biased region" description="Polar residues" evidence="3">
    <location>
        <begin position="21"/>
        <end position="34"/>
    </location>
</feature>
<feature type="domain" description="EF-hand" evidence="6">
    <location>
        <begin position="3350"/>
        <end position="3385"/>
    </location>
</feature>
<dbReference type="SMART" id="SM00060">
    <property type="entry name" value="FN3"/>
    <property type="match status" value="1"/>
</dbReference>
<dbReference type="Gene3D" id="1.10.238.10">
    <property type="entry name" value="EF-hand"/>
    <property type="match status" value="2"/>
</dbReference>
<feature type="compositionally biased region" description="Basic and acidic residues" evidence="3">
    <location>
        <begin position="618"/>
        <end position="627"/>
    </location>
</feature>
<feature type="compositionally biased region" description="Basic and acidic residues" evidence="3">
    <location>
        <begin position="556"/>
        <end position="568"/>
    </location>
</feature>
<feature type="domain" description="C2" evidence="4">
    <location>
        <begin position="871"/>
        <end position="998"/>
    </location>
</feature>
<feature type="region of interest" description="Disordered" evidence="3">
    <location>
        <begin position="1593"/>
        <end position="1626"/>
    </location>
</feature>
<dbReference type="CDD" id="cd00030">
    <property type="entry name" value="C2"/>
    <property type="match status" value="13"/>
</dbReference>
<dbReference type="Gene3D" id="2.20.70.10">
    <property type="match status" value="1"/>
</dbReference>
<name>A0AAD7UB43_9STRA</name>
<feature type="compositionally biased region" description="Polar residues" evidence="3">
    <location>
        <begin position="78"/>
        <end position="88"/>
    </location>
</feature>
<feature type="compositionally biased region" description="Acidic residues" evidence="3">
    <location>
        <begin position="2652"/>
        <end position="2663"/>
    </location>
</feature>
<dbReference type="PROSITE" id="PS50020">
    <property type="entry name" value="WW_DOMAIN_2"/>
    <property type="match status" value="1"/>
</dbReference>
<dbReference type="SMART" id="SM00054">
    <property type="entry name" value="EFh"/>
    <property type="match status" value="3"/>
</dbReference>
<feature type="domain" description="C2" evidence="4">
    <location>
        <begin position="2913"/>
        <end position="3051"/>
    </location>
</feature>
<feature type="region of interest" description="Disordered" evidence="3">
    <location>
        <begin position="529"/>
        <end position="633"/>
    </location>
</feature>
<dbReference type="InterPro" id="IPR011992">
    <property type="entry name" value="EF-hand-dom_pair"/>
</dbReference>
<evidence type="ECO:0000313" key="9">
    <source>
        <dbReference type="Proteomes" id="UP001230188"/>
    </source>
</evidence>
<accession>A0AAD7UB43</accession>
<feature type="domain" description="C2" evidence="4">
    <location>
        <begin position="148"/>
        <end position="284"/>
    </location>
</feature>
<sequence length="3758" mass="417555">MVAGGRPPPPPGRKKPPAKDLQQQQQEESGTTLNPLAKKKTPGPAPPRRPSVVNNNNKSIVPVLVEEPIPDGGDAPNDNGSLSVTDVNQPARDAPQIEDESTTKNDDDDDDDDDSTFPNSSLASKMEQTVASGASAASNRVAQDQARKQEESAMSAKASDEAIKLLNPLRAQIEVEICLLGAEDLVKLDKAKGCSPYVVVQTLDEHNNLDNVGTSSVKKQTTSPRWDEESFNIIVPVANTGVADYRLRLVVYDHDRLNSKHVCLGQVIMTKEELLAPRLGAFCKPLRPHDSTNNARARKVTGSLELRLHLYGRVVIAIDRARQLRNADGRLGVSDPYAVCSWVGRKARRLARTPTVNNNLNPTWNHPLIVLVPMLLPLHGGHVTIDVFDDDWMGRDDFLGRAVLDGEFLMRQRTPDTLTLPLKGRHPRERAQGSIDVRVFVHAALFTFAHDMIHDVSRRTKTLNEIPRVHATLTVLHATGLRRADCCGLVSGDPYAVVYRGGKKIGRTPTRSKSINPVWETRNTFRLSNVPTALPRARKETGDLPPRGGGGTNTLDSKHEELVKRKENSAISGDLNETTDESETPQSSVAPKDYSASEPESDDEEIEGRITKNAHKRKDADDARLEGEQTEEFPGEFDVAAAAAQASEAHKTEADAAKRGEPFVDVRIDLFDDDAVSREFLGTAVVNWHQLMKPGEHELVLADRSSTQKKSRRRYAIRGTVTVHVELDAVVQVVINEGAGFAQHDPYDKADPYAIAKWGLNKPVSKKTAVRNDNLDPRWYGPSFELEVPIHPKPDHEIDALEIEVWDKDKWTSDDFMGVASVPAEELLWPSPGLPRYLARRPGKSEDPAPQGYVELDIRASFVPGLLEARPAKKILFRPEGGGSGDDTPYAEICVRVLRAGGLVRQDLLGGADPFVLVRHDGRFIGRTGTRHNTLKPVWKNEAFSFTLRLDDDGNVAKKDTELRLEIWNADLTAKQFMGVIRLGPAQLLTPHGIMRYALLPEKPSAKYLASPNSYDPKLGWIEIDVSVSSQLTIDIIKAEGLRAADSSGTSDPYVQVRWAGPNARKVARCSAEKRTLSPKWFFMLPLSVPLAQPDSMFASLVLEVWDYDLVGSHDFLGLCVIDPHELVSAAETSASKKDQTRRLLNRDKCGRERQEAQGTIFWKVRSSLPVLRLRRKLLDMVRAETTSNVLDGAHVKFEILKASHLKNMDTFGLSDPYVAAYAYGRKIGATSVVSNSLNPVWPGDGTQVFTIKNFPTFGDAEANAEFMVRLAIYDSDFGRRDDLMGEAALTWKLLMSHGTHELAIKGRVFDPKRAGEKAVLLKKKMEAYAARVGLSRNSNNEKAARVSPTRRRKPSVVTKVTPTLVVRVWHVAKVRLHLNSAHGLRAADVGILSAGKSDPYAVVKYRGKVCGKTKVQKKTLDPTWYACFELEVPTYEPWEGDKADALIEIFDHDFAGSNDFLGCVPITQDMMLRPHCGDVFELGPRPNAKVGDPMPTGYVNLKIEASYIPHTLEPVSWPRAPAVPMNPTPPRRGEEGDEDESYFSEWGSRDIRTAVDEETRRRYWYERVHGARPTNCPRWWYDPRPLPPQPRRVFDVPIVPPRPSPTKRKYAKFNEPAPGEPGHEFRPTAVIEVNVLRAKGLANTDRFGKSDPYATVRFGPPHAVQTIGRTRVINNSLDPVWGDSPFRFPVPLDSDCGHQTLVVELWDSDGAINRDDALGMCTVTPHEYLNATAPLRRVLRPQPGEPAVRGWVELRISLLGRVNVRIDDLRGGVDKSKIVFAPTVTGWREQKRPRQRLAKKEKGHIPSEGFDVDIPLQREGNQLQIEVLEPKTLGTKSLGIASVSAEKLLCRTDAHELPIVAENASPVSSLRLRVDCPVAVSKLARATRAARDLQMTSNTLPQLASIDIDVLRATNLKSADALSLSDPYVVGWCYGSNIGKTTVQSNTLNPMWENDPSATFSVVDARTVEDQIPTNLGGLPSFDPNQFGVLLEIWDSDGPTARSDFLGHCLLRHDELMKAGEKELELSDRDKFATEAYIAHVGSKPKLRSCISRWCAVCCAPCRCLAYLAAFPLRKLYAATAFVARTCLRPCIMRKPIKGKLAVRVRHHAQVKLRLLEAYNLPLADASLMGSSKGLSDPYCVVEYRGKKTKTKVHANTSDPCFYEELTLSVEIPTNKTTGDLPWDHPGRAFEPAGCDALLISVYDHDTLSADDFLGQVVVRPDFLLRPQNGTHWRLESRDESGCSRGYLELCAHTSCVPGSLEPCLRRQHGVMGVYRDAVDQQTGRRYHFDVWTLERFWTHPAEIAKQFGIDFDARGRPNLPVDARKRGRVSEPKARKVSEAKAILDVNVQELTLDSNDAQAVISLFIVRATDLAATDINGRSDPFAIVRCGKRRVGRTSVKSKTLDPEWLEAISIVVGLGEGSKEVSIELWDHDTVGSDDFLGEVRLTTHKLLESDDSILTLPLRGKPGGRSAKGRVTVHVSVALKTTIEVLSAEHIVSSQQGNAKRGCYCVLSWQGREETEIARTTTVYDTKLSRWDQRFAVAVPLRFPPHDRIRLEVRQHNRLGRDKFVGKIELDASTLLAEMPANEYTGDLPVLRYTLRSEYAEGLSKPRKEMMKHRRHAATKLALNKHAMVIEAAGEQDMVPLLDNNESDDGNDDDTPADVADEKRAQDNHHHNAPSVELTPSLPADKNSFLNAIWRTIYGPWKKRLSPKLNNVGPDQREVVQENTARASFAASTASSVESEDDEEQDDFIGEVGDVLSIRIVPSKDALARYAAALLAWRQRPSANVFPKTHAEIEILRGDSLRQSDLLGKSDPYVEVSVGGMRVGRTKTAKNTLFPKWVDERFLLPMFPARAESPQELNAARVELRVMDEDTVGKHDFLGYLRLEHADLLDDGNWRTLELGPEPGDKSGKKKKSSDESSSSSSSSSRGTLTLRVRLVVHARVVIVGAYALALNKSVLDRTPDAYAVVEYHGKTWGKRTAVRSNTQHPAWYHDVELHVPVPVDGVFGEPAVIKVYDKNTVSKDAVIGEATVSHENLVYPHDRAIPIRAPPAGSSSSSSSTAQTQHHHHHHHQGWLQVQIETSLVPGRVEARRRPNVAPVYVEAIDPRNERVYWYDMCTGEQYWDDPRPAATELAEQQFAAEATRDGSSGRKKFEGASQPPLALLRAYKGFPFSPTEVAAVGEATAAMVRWTAPKENGPPVTGYTVERQRRLDHQQVDCEWRDTGSVYVDAAAQAEADEAAARAVGKTYKRAKRPPPTSVLVDQLADRATYRFRVKAHNGVGRSFPSNWSNEVRVSEPLPEGWTEIVPVSGRPYFHNAKTQQSLWERPEHDPMFLPTELFLRFTPREMMQLKKIFVSHDGDQSRAISFREFEASLPELGETLSASDILWLFYQADLNPKAELSFLQFCRAIDTLKRAREERAPLSRRLYALARETFDYAARPRVGSAGRALIANKEEELKARFGTWRRRDHPEVRGQKYWVNAATGEASYATPAEVRFFVPDALMAEAGLYLTPEIFRNLEAQFAAIDVDGSGAINEDELGLLISRATGEENLSRSRIRGLIREVDVDGSGEIDFDELVLILVTLRKGRGGGHRWARLADRLDEIDPATFPEGASGKDDSVHQPGHDDGASRAHHGPYCVCGCRRLSEAQRRKMVNRRHRRNIFPKLRETQLREQALGGGAAAKYDANKSHRLAPPPNPKRAAKDPASHDDDDDDAAVLVAPQSHLKSPPGAEPPPRWRLPPSYHSVAAPPPCR</sequence>
<dbReference type="InterPro" id="IPR035892">
    <property type="entry name" value="C2_domain_sf"/>
</dbReference>
<feature type="region of interest" description="Disordered" evidence="3">
    <location>
        <begin position="2641"/>
        <end position="2689"/>
    </location>
</feature>
<dbReference type="PANTHER" id="PTHR45911">
    <property type="entry name" value="C2 DOMAIN-CONTAINING PROTEIN"/>
    <property type="match status" value="1"/>
</dbReference>
<evidence type="ECO:0000256" key="3">
    <source>
        <dbReference type="SAM" id="MobiDB-lite"/>
    </source>
</evidence>
<feature type="domain" description="C2" evidence="4">
    <location>
        <begin position="1175"/>
        <end position="1305"/>
    </location>
</feature>
<organism evidence="8 9">
    <name type="scientific">Chrysophaeum taylorii</name>
    <dbReference type="NCBI Taxonomy" id="2483200"/>
    <lineage>
        <taxon>Eukaryota</taxon>
        <taxon>Sar</taxon>
        <taxon>Stramenopiles</taxon>
        <taxon>Ochrophyta</taxon>
        <taxon>Pelagophyceae</taxon>
        <taxon>Pelagomonadales</taxon>
        <taxon>Pelagomonadaceae</taxon>
        <taxon>Chrysophaeum</taxon>
    </lineage>
</organism>